<evidence type="ECO:0000313" key="2">
    <source>
        <dbReference type="Proteomes" id="UP001058974"/>
    </source>
</evidence>
<reference evidence="1 2" key="1">
    <citation type="journal article" date="2022" name="Nat. Genet.">
        <title>Improved pea reference genome and pan-genome highlight genomic features and evolutionary characteristics.</title>
        <authorList>
            <person name="Yang T."/>
            <person name="Liu R."/>
            <person name="Luo Y."/>
            <person name="Hu S."/>
            <person name="Wang D."/>
            <person name="Wang C."/>
            <person name="Pandey M.K."/>
            <person name="Ge S."/>
            <person name="Xu Q."/>
            <person name="Li N."/>
            <person name="Li G."/>
            <person name="Huang Y."/>
            <person name="Saxena R.K."/>
            <person name="Ji Y."/>
            <person name="Li M."/>
            <person name="Yan X."/>
            <person name="He Y."/>
            <person name="Liu Y."/>
            <person name="Wang X."/>
            <person name="Xiang C."/>
            <person name="Varshney R.K."/>
            <person name="Ding H."/>
            <person name="Gao S."/>
            <person name="Zong X."/>
        </authorList>
    </citation>
    <scope>NUCLEOTIDE SEQUENCE [LARGE SCALE GENOMIC DNA]</scope>
    <source>
        <strain evidence="1 2">cv. Zhongwan 6</strain>
    </source>
</reference>
<proteinExistence type="predicted"/>
<organism evidence="1 2">
    <name type="scientific">Pisum sativum</name>
    <name type="common">Garden pea</name>
    <name type="synonym">Lathyrus oleraceus</name>
    <dbReference type="NCBI Taxonomy" id="3888"/>
    <lineage>
        <taxon>Eukaryota</taxon>
        <taxon>Viridiplantae</taxon>
        <taxon>Streptophyta</taxon>
        <taxon>Embryophyta</taxon>
        <taxon>Tracheophyta</taxon>
        <taxon>Spermatophyta</taxon>
        <taxon>Magnoliopsida</taxon>
        <taxon>eudicotyledons</taxon>
        <taxon>Gunneridae</taxon>
        <taxon>Pentapetalae</taxon>
        <taxon>rosids</taxon>
        <taxon>fabids</taxon>
        <taxon>Fabales</taxon>
        <taxon>Fabaceae</taxon>
        <taxon>Papilionoideae</taxon>
        <taxon>50 kb inversion clade</taxon>
        <taxon>NPAAA clade</taxon>
        <taxon>Hologalegina</taxon>
        <taxon>IRL clade</taxon>
        <taxon>Fabeae</taxon>
        <taxon>Lathyrus</taxon>
    </lineage>
</organism>
<dbReference type="CDD" id="cd18809">
    <property type="entry name" value="SF1_C_RecD"/>
    <property type="match status" value="1"/>
</dbReference>
<dbReference type="EMBL" id="JAMSHJ010000006">
    <property type="protein sequence ID" value="KAI5401968.1"/>
    <property type="molecule type" value="Genomic_DNA"/>
</dbReference>
<name>A0A9D4WFS2_PEA</name>
<comment type="caution">
    <text evidence="1">The sequence shown here is derived from an EMBL/GenBank/DDBJ whole genome shotgun (WGS) entry which is preliminary data.</text>
</comment>
<gene>
    <name evidence="1" type="ORF">KIW84_066432</name>
</gene>
<dbReference type="Gene3D" id="3.40.50.300">
    <property type="entry name" value="P-loop containing nucleotide triphosphate hydrolases"/>
    <property type="match status" value="1"/>
</dbReference>
<evidence type="ECO:0000313" key="1">
    <source>
        <dbReference type="EMBL" id="KAI5401968.1"/>
    </source>
</evidence>
<dbReference type="SUPFAM" id="SSF52540">
    <property type="entry name" value="P-loop containing nucleoside triphosphate hydrolases"/>
    <property type="match status" value="1"/>
</dbReference>
<keyword evidence="2" id="KW-1185">Reference proteome</keyword>
<sequence>MRSIHDHEFPQFLMRIGDGNESAKEDDMVKMSAKIVIPWEGESSIKKLIQHTFPQLENHGWDASYMVERGILTPKNCDVHMLNGMIINKFPGDEHILLSFDEVEGDTHNLYQHEYLHTIAPGHNVGKRSFLPRIKLKTTDGAGLPFVLIKKQFPVKLNFAITINKSQGQIIPNVGIYLPRYVFSHGQLYVALSRVKREIFMISVSWLTFLLSNNVT</sequence>
<dbReference type="PANTHER" id="PTHR10492">
    <property type="match status" value="1"/>
</dbReference>
<dbReference type="AlphaFoldDB" id="A0A9D4WFS2"/>
<dbReference type="InterPro" id="IPR027417">
    <property type="entry name" value="P-loop_NTPase"/>
</dbReference>
<accession>A0A9D4WFS2</accession>
<dbReference type="Gramene" id="Psat06G0643200-T1">
    <property type="protein sequence ID" value="KAI5401968.1"/>
    <property type="gene ID" value="KIW84_066432"/>
</dbReference>
<dbReference type="PANTHER" id="PTHR10492:SF101">
    <property type="entry name" value="ATP-DEPENDENT DNA HELICASE"/>
    <property type="match status" value="1"/>
</dbReference>
<protein>
    <recommendedName>
        <fullName evidence="3">ATP-dependent DNA helicase</fullName>
    </recommendedName>
</protein>
<evidence type="ECO:0008006" key="3">
    <source>
        <dbReference type="Google" id="ProtNLM"/>
    </source>
</evidence>
<dbReference type="Proteomes" id="UP001058974">
    <property type="component" value="Chromosome 6"/>
</dbReference>